<evidence type="ECO:0000313" key="3">
    <source>
        <dbReference type="EMBL" id="NIF20914.1"/>
    </source>
</evidence>
<dbReference type="RefSeq" id="WP_167012769.1">
    <property type="nucleotide sequence ID" value="NZ_VWXF01000001.1"/>
</dbReference>
<feature type="domain" description="Rhodanese" evidence="2">
    <location>
        <begin position="20"/>
        <end position="110"/>
    </location>
</feature>
<dbReference type="PROSITE" id="PS50206">
    <property type="entry name" value="RHODANESE_3"/>
    <property type="match status" value="3"/>
</dbReference>
<protein>
    <submittedName>
        <fullName evidence="3">Rhodanese-related sulfurtransferase</fullName>
    </submittedName>
</protein>
<dbReference type="SMART" id="SM00450">
    <property type="entry name" value="RHOD"/>
    <property type="match status" value="4"/>
</dbReference>
<dbReference type="EMBL" id="VWXF01000001">
    <property type="protein sequence ID" value="NIF20914.1"/>
    <property type="molecule type" value="Genomic_DNA"/>
</dbReference>
<dbReference type="Proteomes" id="UP001515683">
    <property type="component" value="Unassembled WGS sequence"/>
</dbReference>
<organism evidence="3 4">
    <name type="scientific">Candidatus Pantoea multigeneris</name>
    <dbReference type="NCBI Taxonomy" id="2608357"/>
    <lineage>
        <taxon>Bacteria</taxon>
        <taxon>Pseudomonadati</taxon>
        <taxon>Pseudomonadota</taxon>
        <taxon>Gammaproteobacteria</taxon>
        <taxon>Enterobacterales</taxon>
        <taxon>Erwiniaceae</taxon>
        <taxon>Pantoea</taxon>
    </lineage>
</organism>
<comment type="caution">
    <text evidence="3">The sequence shown here is derived from an EMBL/GenBank/DDBJ whole genome shotgun (WGS) entry which is preliminary data.</text>
</comment>
<proteinExistence type="predicted"/>
<gene>
    <name evidence="3" type="ORF">F3J40_04705</name>
</gene>
<dbReference type="CDD" id="cd01534">
    <property type="entry name" value="4RHOD_Repeat_3"/>
    <property type="match status" value="1"/>
</dbReference>
<keyword evidence="1" id="KW-0677">Repeat</keyword>
<evidence type="ECO:0000256" key="1">
    <source>
        <dbReference type="ARBA" id="ARBA00022737"/>
    </source>
</evidence>
<feature type="domain" description="Rhodanese" evidence="2">
    <location>
        <begin position="279"/>
        <end position="478"/>
    </location>
</feature>
<reference evidence="3 4" key="1">
    <citation type="journal article" date="2019" name="bioRxiv">
        <title>Bacteria contribute to plant secondary compound degradation in a generalist herbivore system.</title>
        <authorList>
            <person name="Francoeur C.B."/>
            <person name="Khadempour L."/>
            <person name="Moreira-Soto R.D."/>
            <person name="Gotting K."/>
            <person name="Book A.J."/>
            <person name="Pinto-Tomas A.A."/>
            <person name="Keefover-Ring K."/>
            <person name="Currie C.R."/>
        </authorList>
    </citation>
    <scope>NUCLEOTIDE SEQUENCE [LARGE SCALE GENOMIC DNA]</scope>
    <source>
        <strain evidence="3">Acro-835</strain>
    </source>
</reference>
<dbReference type="PANTHER" id="PTHR43855:SF1">
    <property type="entry name" value="THIOSULFATE SULFURTRANSFERASE"/>
    <property type="match status" value="1"/>
</dbReference>
<evidence type="ECO:0000313" key="4">
    <source>
        <dbReference type="Proteomes" id="UP001515683"/>
    </source>
</evidence>
<dbReference type="InterPro" id="IPR036873">
    <property type="entry name" value="Rhodanese-like_dom_sf"/>
</dbReference>
<dbReference type="Pfam" id="PF00581">
    <property type="entry name" value="Rhodanese"/>
    <property type="match status" value="4"/>
</dbReference>
<dbReference type="Gene3D" id="3.40.250.10">
    <property type="entry name" value="Rhodanese-like domain"/>
    <property type="match status" value="4"/>
</dbReference>
<dbReference type="InterPro" id="IPR051126">
    <property type="entry name" value="Thiosulfate_sulfurtransferase"/>
</dbReference>
<feature type="domain" description="Rhodanese" evidence="2">
    <location>
        <begin position="143"/>
        <end position="234"/>
    </location>
</feature>
<dbReference type="SUPFAM" id="SSF52821">
    <property type="entry name" value="Rhodanese/Cell cycle control phosphatase"/>
    <property type="match status" value="4"/>
</dbReference>
<accession>A0ABX0R804</accession>
<dbReference type="PANTHER" id="PTHR43855">
    <property type="entry name" value="THIOSULFATE SULFURTRANSFERASE"/>
    <property type="match status" value="1"/>
</dbReference>
<keyword evidence="4" id="KW-1185">Reference proteome</keyword>
<dbReference type="CDD" id="cd01535">
    <property type="entry name" value="4RHOD_Repeat_4"/>
    <property type="match status" value="1"/>
</dbReference>
<dbReference type="InterPro" id="IPR001763">
    <property type="entry name" value="Rhodanese-like_dom"/>
</dbReference>
<name>A0ABX0R804_9GAMM</name>
<evidence type="ECO:0000259" key="2">
    <source>
        <dbReference type="PROSITE" id="PS50206"/>
    </source>
</evidence>
<sequence>MAEQHFSPRSAADIIHALQQRQEIALVDVRDEALYAQGHPLFAVNIPLSKLELEWLDRIPRLDTAITLYDNGEGLAAAAASRVAALGYSNITLLQDDLAGWQAAGGELFIDVNSPSKAFGELVEHHNHTPSLPAEEVQALLQAKADVVVLDARRFDEYQTMNIPGSLSVPGGELVLRVRDIAPSPETTVIVNCAGRTRSIIGTQSLVNAGVRNPVYALRNGTIGWTLAGQQLEHGQARRYVATSETAQRQAANAAAHVARQAGVLQATLAQLHAWQQEANRTTYLFDVREADEYTAGHLPGSRHVPGGQLIQETDHYASVRGARIVLVDDDGVRANMAASWLAQLGWEVAVLTSVSTADFTASGPWKPQVPAQQASQPVTPQQLAEWLQAGNTQVLDFTTHANHLKSHIPGAAWLLRSTLQQQGQALLPVADRYVLTCGSSLLAGYAVEQVAALSGKPVFLLQGGNIAWREAALPTESGDSRLLSPAIDRYRRPYEGTDISPEVMQAYLDWEFGLVAQLDRDGTHGFNVLQVEAEAATV</sequence>